<name>A0A0C9WVB5_9AGAR</name>
<accession>A0A0C9WVB5</accession>
<organism evidence="1 2">
    <name type="scientific">Laccaria amethystina LaAM-08-1</name>
    <dbReference type="NCBI Taxonomy" id="1095629"/>
    <lineage>
        <taxon>Eukaryota</taxon>
        <taxon>Fungi</taxon>
        <taxon>Dikarya</taxon>
        <taxon>Basidiomycota</taxon>
        <taxon>Agaricomycotina</taxon>
        <taxon>Agaricomycetes</taxon>
        <taxon>Agaricomycetidae</taxon>
        <taxon>Agaricales</taxon>
        <taxon>Agaricineae</taxon>
        <taxon>Hydnangiaceae</taxon>
        <taxon>Laccaria</taxon>
    </lineage>
</organism>
<dbReference type="OrthoDB" id="3087368at2759"/>
<reference evidence="2" key="2">
    <citation type="submission" date="2015-01" db="EMBL/GenBank/DDBJ databases">
        <title>Evolutionary Origins and Diversification of the Mycorrhizal Mutualists.</title>
        <authorList>
            <consortium name="DOE Joint Genome Institute"/>
            <consortium name="Mycorrhizal Genomics Consortium"/>
            <person name="Kohler A."/>
            <person name="Kuo A."/>
            <person name="Nagy L.G."/>
            <person name="Floudas D."/>
            <person name="Copeland A."/>
            <person name="Barry K.W."/>
            <person name="Cichocki N."/>
            <person name="Veneault-Fourrey C."/>
            <person name="LaButti K."/>
            <person name="Lindquist E.A."/>
            <person name="Lipzen A."/>
            <person name="Lundell T."/>
            <person name="Morin E."/>
            <person name="Murat C."/>
            <person name="Riley R."/>
            <person name="Ohm R."/>
            <person name="Sun H."/>
            <person name="Tunlid A."/>
            <person name="Henrissat B."/>
            <person name="Grigoriev I.V."/>
            <person name="Hibbett D.S."/>
            <person name="Martin F."/>
        </authorList>
    </citation>
    <scope>NUCLEOTIDE SEQUENCE [LARGE SCALE GENOMIC DNA]</scope>
    <source>
        <strain evidence="2">LaAM-08-1</strain>
    </source>
</reference>
<evidence type="ECO:0000313" key="2">
    <source>
        <dbReference type="Proteomes" id="UP000054477"/>
    </source>
</evidence>
<dbReference type="AlphaFoldDB" id="A0A0C9WVB5"/>
<keyword evidence="2" id="KW-1185">Reference proteome</keyword>
<gene>
    <name evidence="1" type="ORF">K443DRAFT_107363</name>
</gene>
<protein>
    <submittedName>
        <fullName evidence="1">Uncharacterized protein</fullName>
    </submittedName>
</protein>
<evidence type="ECO:0000313" key="1">
    <source>
        <dbReference type="EMBL" id="KIJ96385.1"/>
    </source>
</evidence>
<proteinExistence type="predicted"/>
<dbReference type="HOGENOM" id="CLU_205464_0_0_1"/>
<dbReference type="Proteomes" id="UP000054477">
    <property type="component" value="Unassembled WGS sequence"/>
</dbReference>
<reference evidence="1 2" key="1">
    <citation type="submission" date="2014-04" db="EMBL/GenBank/DDBJ databases">
        <authorList>
            <consortium name="DOE Joint Genome Institute"/>
            <person name="Kuo A."/>
            <person name="Kohler A."/>
            <person name="Nagy L.G."/>
            <person name="Floudas D."/>
            <person name="Copeland A."/>
            <person name="Barry K.W."/>
            <person name="Cichocki N."/>
            <person name="Veneault-Fourrey C."/>
            <person name="LaButti K."/>
            <person name="Lindquist E.A."/>
            <person name="Lipzen A."/>
            <person name="Lundell T."/>
            <person name="Morin E."/>
            <person name="Murat C."/>
            <person name="Sun H."/>
            <person name="Tunlid A."/>
            <person name="Henrissat B."/>
            <person name="Grigoriev I.V."/>
            <person name="Hibbett D.S."/>
            <person name="Martin F."/>
            <person name="Nordberg H.P."/>
            <person name="Cantor M.N."/>
            <person name="Hua S.X."/>
        </authorList>
    </citation>
    <scope>NUCLEOTIDE SEQUENCE [LARGE SCALE GENOMIC DNA]</scope>
    <source>
        <strain evidence="1 2">LaAM-08-1</strain>
    </source>
</reference>
<dbReference type="EMBL" id="KN838723">
    <property type="protein sequence ID" value="KIJ96385.1"/>
    <property type="molecule type" value="Genomic_DNA"/>
</dbReference>
<sequence length="80" mass="9733">MYKQFDLLHGETVCICFKPCDITWVQLQQKPKFTHRLQNFVSDYLFVFTYIHPHFRIILQIRNAYCKKNHVIWTRSGRAT</sequence>